<dbReference type="RefSeq" id="WP_386105567.1">
    <property type="nucleotide sequence ID" value="NZ_JBHTJR010000022.1"/>
</dbReference>
<dbReference type="EMBL" id="JBHTJR010000022">
    <property type="protein sequence ID" value="MFD0992358.1"/>
    <property type="molecule type" value="Genomic_DNA"/>
</dbReference>
<proteinExistence type="predicted"/>
<gene>
    <name evidence="1" type="ORF">ACFQ1U_04005</name>
</gene>
<evidence type="ECO:0000313" key="2">
    <source>
        <dbReference type="Proteomes" id="UP001597062"/>
    </source>
</evidence>
<comment type="caution">
    <text evidence="1">The sequence shown here is derived from an EMBL/GenBank/DDBJ whole genome shotgun (WGS) entry which is preliminary data.</text>
</comment>
<organism evidence="1 2">
    <name type="scientific">Tenacibaculum geojense</name>
    <dbReference type="NCBI Taxonomy" id="915352"/>
    <lineage>
        <taxon>Bacteria</taxon>
        <taxon>Pseudomonadati</taxon>
        <taxon>Bacteroidota</taxon>
        <taxon>Flavobacteriia</taxon>
        <taxon>Flavobacteriales</taxon>
        <taxon>Flavobacteriaceae</taxon>
        <taxon>Tenacibaculum</taxon>
    </lineage>
</organism>
<accession>A0ABW3JS01</accession>
<reference evidence="2" key="1">
    <citation type="journal article" date="2019" name="Int. J. Syst. Evol. Microbiol.">
        <title>The Global Catalogue of Microorganisms (GCM) 10K type strain sequencing project: providing services to taxonomists for standard genome sequencing and annotation.</title>
        <authorList>
            <consortium name="The Broad Institute Genomics Platform"/>
            <consortium name="The Broad Institute Genome Sequencing Center for Infectious Disease"/>
            <person name="Wu L."/>
            <person name="Ma J."/>
        </authorList>
    </citation>
    <scope>NUCLEOTIDE SEQUENCE [LARGE SCALE GENOMIC DNA]</scope>
    <source>
        <strain evidence="2">CCUG 60527</strain>
    </source>
</reference>
<keyword evidence="2" id="KW-1185">Reference proteome</keyword>
<dbReference type="Proteomes" id="UP001597062">
    <property type="component" value="Unassembled WGS sequence"/>
</dbReference>
<evidence type="ECO:0000313" key="1">
    <source>
        <dbReference type="EMBL" id="MFD0992358.1"/>
    </source>
</evidence>
<sequence length="103" mass="11853">MEQGFKNKKCQCGQNNKITCPNCSEVKMVILLKNGFNYLKYPSKSGRLVNPVWYNHISKNRKNINALIEGMQRRFLNSEYAGKTNKINFYSNTTGQLLKSITV</sequence>
<name>A0ABW3JS01_9FLAO</name>
<protein>
    <submittedName>
        <fullName evidence="1">Uncharacterized protein</fullName>
    </submittedName>
</protein>